<keyword evidence="5" id="KW-0456">Lyase</keyword>
<comment type="pathway">
    <text evidence="1">Carbohydrate degradation; glycolysis; D-glyceraldehyde 3-phosphate and glycerone phosphate from D-glucose: step 4/4.</text>
</comment>
<dbReference type="Proteomes" id="UP000317977">
    <property type="component" value="Unassembled WGS sequence"/>
</dbReference>
<dbReference type="PANTHER" id="PTHR11627">
    <property type="entry name" value="FRUCTOSE-BISPHOSPHATE ALDOLASE"/>
    <property type="match status" value="1"/>
</dbReference>
<dbReference type="Pfam" id="PF00274">
    <property type="entry name" value="Glycolytic"/>
    <property type="match status" value="1"/>
</dbReference>
<dbReference type="UniPathway" id="UPA00109">
    <property type="reaction ID" value="UER00183"/>
</dbReference>
<keyword evidence="4" id="KW-0324">Glycolysis</keyword>
<gene>
    <name evidence="7" type="ORF">Poly59_58250</name>
</gene>
<dbReference type="OrthoDB" id="9813469at2"/>
<dbReference type="InterPro" id="IPR000741">
    <property type="entry name" value="FBA_I"/>
</dbReference>
<name>A0A5C6ECW0_9BACT</name>
<dbReference type="AlphaFoldDB" id="A0A5C6ECW0"/>
<sequence length="70" mass="7916">MTVKRRIETAKAMFADGKGMLAMDENDATCSKRFSAQGIPQMEKRRHDYRDMIVTTRGLSDCISGMIVDE</sequence>
<proteinExistence type="inferred from homology"/>
<dbReference type="SUPFAM" id="SSF51569">
    <property type="entry name" value="Aldolase"/>
    <property type="match status" value="1"/>
</dbReference>
<comment type="caution">
    <text evidence="7">The sequence shown here is derived from an EMBL/GenBank/DDBJ whole genome shotgun (WGS) entry which is preliminary data.</text>
</comment>
<comment type="similarity">
    <text evidence="2">Belongs to the class I fructose-bisphosphate aldolase family.</text>
</comment>
<evidence type="ECO:0000313" key="8">
    <source>
        <dbReference type="Proteomes" id="UP000317977"/>
    </source>
</evidence>
<evidence type="ECO:0000313" key="7">
    <source>
        <dbReference type="EMBL" id="TWU46852.1"/>
    </source>
</evidence>
<keyword evidence="8" id="KW-1185">Reference proteome</keyword>
<dbReference type="GO" id="GO:0006096">
    <property type="term" value="P:glycolytic process"/>
    <property type="evidence" value="ECO:0007669"/>
    <property type="project" value="UniProtKB-UniPathway"/>
</dbReference>
<protein>
    <recommendedName>
        <fullName evidence="3">fructose-bisphosphate aldolase</fullName>
        <ecNumber evidence="3">4.1.2.13</ecNumber>
    </recommendedName>
    <alternativeName>
        <fullName evidence="6">Fructose-bisphosphate aldolase class I</fullName>
    </alternativeName>
</protein>
<dbReference type="EC" id="4.1.2.13" evidence="3"/>
<evidence type="ECO:0000256" key="5">
    <source>
        <dbReference type="ARBA" id="ARBA00023239"/>
    </source>
</evidence>
<dbReference type="EMBL" id="SJPX01000006">
    <property type="protein sequence ID" value="TWU46852.1"/>
    <property type="molecule type" value="Genomic_DNA"/>
</dbReference>
<reference evidence="7 8" key="1">
    <citation type="submission" date="2019-02" db="EMBL/GenBank/DDBJ databases">
        <title>Deep-cultivation of Planctomycetes and their phenomic and genomic characterization uncovers novel biology.</title>
        <authorList>
            <person name="Wiegand S."/>
            <person name="Jogler M."/>
            <person name="Boedeker C."/>
            <person name="Pinto D."/>
            <person name="Vollmers J."/>
            <person name="Rivas-Marin E."/>
            <person name="Kohn T."/>
            <person name="Peeters S.H."/>
            <person name="Heuer A."/>
            <person name="Rast P."/>
            <person name="Oberbeckmann S."/>
            <person name="Bunk B."/>
            <person name="Jeske O."/>
            <person name="Meyerdierks A."/>
            <person name="Storesund J.E."/>
            <person name="Kallscheuer N."/>
            <person name="Luecker S."/>
            <person name="Lage O.M."/>
            <person name="Pohl T."/>
            <person name="Merkel B.J."/>
            <person name="Hornburger P."/>
            <person name="Mueller R.-W."/>
            <person name="Bruemmer F."/>
            <person name="Labrenz M."/>
            <person name="Spormann A.M."/>
            <person name="Op Den Camp H."/>
            <person name="Overmann J."/>
            <person name="Amann R."/>
            <person name="Jetten M.S.M."/>
            <person name="Mascher T."/>
            <person name="Medema M.H."/>
            <person name="Devos D.P."/>
            <person name="Kaster A.-K."/>
            <person name="Ovreas L."/>
            <person name="Rohde M."/>
            <person name="Galperin M.Y."/>
            <person name="Jogler C."/>
        </authorList>
    </citation>
    <scope>NUCLEOTIDE SEQUENCE [LARGE SCALE GENOMIC DNA]</scope>
    <source>
        <strain evidence="7 8">Poly59</strain>
    </source>
</reference>
<dbReference type="RefSeq" id="WP_146537293.1">
    <property type="nucleotide sequence ID" value="NZ_SJPX01000006.1"/>
</dbReference>
<dbReference type="GO" id="GO:0004332">
    <property type="term" value="F:fructose-bisphosphate aldolase activity"/>
    <property type="evidence" value="ECO:0007669"/>
    <property type="project" value="UniProtKB-EC"/>
</dbReference>
<evidence type="ECO:0000256" key="3">
    <source>
        <dbReference type="ARBA" id="ARBA00013068"/>
    </source>
</evidence>
<dbReference type="InterPro" id="IPR013785">
    <property type="entry name" value="Aldolase_TIM"/>
</dbReference>
<evidence type="ECO:0000256" key="2">
    <source>
        <dbReference type="ARBA" id="ARBA00010387"/>
    </source>
</evidence>
<accession>A0A5C6ECW0</accession>
<evidence type="ECO:0000256" key="4">
    <source>
        <dbReference type="ARBA" id="ARBA00023152"/>
    </source>
</evidence>
<evidence type="ECO:0000256" key="6">
    <source>
        <dbReference type="ARBA" id="ARBA00029799"/>
    </source>
</evidence>
<evidence type="ECO:0000256" key="1">
    <source>
        <dbReference type="ARBA" id="ARBA00004714"/>
    </source>
</evidence>
<organism evidence="7 8">
    <name type="scientific">Rubripirellula reticaptiva</name>
    <dbReference type="NCBI Taxonomy" id="2528013"/>
    <lineage>
        <taxon>Bacteria</taxon>
        <taxon>Pseudomonadati</taxon>
        <taxon>Planctomycetota</taxon>
        <taxon>Planctomycetia</taxon>
        <taxon>Pirellulales</taxon>
        <taxon>Pirellulaceae</taxon>
        <taxon>Rubripirellula</taxon>
    </lineage>
</organism>
<dbReference type="Gene3D" id="3.20.20.70">
    <property type="entry name" value="Aldolase class I"/>
    <property type="match status" value="1"/>
</dbReference>